<evidence type="ECO:0000313" key="1">
    <source>
        <dbReference type="EMBL" id="MED6132121.1"/>
    </source>
</evidence>
<protein>
    <recommendedName>
        <fullName evidence="3">Sulfotransferase</fullName>
    </recommendedName>
</protein>
<sequence length="157" mass="18208">MSDGYDSCESINQRSFMILHGVPRSGFTCRARFLDQEGLDILYGPDPISAIGFWRSEQLPQTCEARYFRAEQVLCFVESVFPFHRVWVTRASLSGNFVVIERCFLFPYLPPEAFDPPVMWCYNFSKRLQPFLNHSHFSGNKFLSFSPYFSWGSVMVA</sequence>
<dbReference type="Proteomes" id="UP001341840">
    <property type="component" value="Unassembled WGS sequence"/>
</dbReference>
<name>A0ABU6S7L5_9FABA</name>
<comment type="caution">
    <text evidence="1">The sequence shown here is derived from an EMBL/GenBank/DDBJ whole genome shotgun (WGS) entry which is preliminary data.</text>
</comment>
<proteinExistence type="predicted"/>
<evidence type="ECO:0008006" key="3">
    <source>
        <dbReference type="Google" id="ProtNLM"/>
    </source>
</evidence>
<organism evidence="1 2">
    <name type="scientific">Stylosanthes scabra</name>
    <dbReference type="NCBI Taxonomy" id="79078"/>
    <lineage>
        <taxon>Eukaryota</taxon>
        <taxon>Viridiplantae</taxon>
        <taxon>Streptophyta</taxon>
        <taxon>Embryophyta</taxon>
        <taxon>Tracheophyta</taxon>
        <taxon>Spermatophyta</taxon>
        <taxon>Magnoliopsida</taxon>
        <taxon>eudicotyledons</taxon>
        <taxon>Gunneridae</taxon>
        <taxon>Pentapetalae</taxon>
        <taxon>rosids</taxon>
        <taxon>fabids</taxon>
        <taxon>Fabales</taxon>
        <taxon>Fabaceae</taxon>
        <taxon>Papilionoideae</taxon>
        <taxon>50 kb inversion clade</taxon>
        <taxon>dalbergioids sensu lato</taxon>
        <taxon>Dalbergieae</taxon>
        <taxon>Pterocarpus clade</taxon>
        <taxon>Stylosanthes</taxon>
    </lineage>
</organism>
<dbReference type="EMBL" id="JASCZI010060461">
    <property type="protein sequence ID" value="MED6132121.1"/>
    <property type="molecule type" value="Genomic_DNA"/>
</dbReference>
<gene>
    <name evidence="1" type="ORF">PIB30_016334</name>
</gene>
<keyword evidence="2" id="KW-1185">Reference proteome</keyword>
<accession>A0ABU6S7L5</accession>
<reference evidence="1 2" key="1">
    <citation type="journal article" date="2023" name="Plants (Basel)">
        <title>Bridging the Gap: Combining Genomics and Transcriptomics Approaches to Understand Stylosanthes scabra, an Orphan Legume from the Brazilian Caatinga.</title>
        <authorList>
            <person name="Ferreira-Neto J.R.C."/>
            <person name="da Silva M.D."/>
            <person name="Binneck E."/>
            <person name="de Melo N.F."/>
            <person name="da Silva R.H."/>
            <person name="de Melo A.L.T.M."/>
            <person name="Pandolfi V."/>
            <person name="Bustamante F.O."/>
            <person name="Brasileiro-Vidal A.C."/>
            <person name="Benko-Iseppon A.M."/>
        </authorList>
    </citation>
    <scope>NUCLEOTIDE SEQUENCE [LARGE SCALE GENOMIC DNA]</scope>
    <source>
        <tissue evidence="1">Leaves</tissue>
    </source>
</reference>
<evidence type="ECO:0000313" key="2">
    <source>
        <dbReference type="Proteomes" id="UP001341840"/>
    </source>
</evidence>